<sequence>MRNDVPLKVYGHLYPVDAAGYAALAAACADALPAADDVPVLEREGDMARISFEGVYFPVDAVLAAVRAQLRPEQRGKLDVLDLEAWRLTRHTFDQGAVRSHSASLNSVLDYSGF</sequence>
<proteinExistence type="predicted"/>
<gene>
    <name evidence="1" type="ORF">SAMN05192586_10664</name>
</gene>
<dbReference type="AlphaFoldDB" id="A0A1G7LFX2"/>
<dbReference type="PROSITE" id="PS51257">
    <property type="entry name" value="PROKAR_LIPOPROTEIN"/>
    <property type="match status" value="1"/>
</dbReference>
<accession>A0A1G7LFX2</accession>
<dbReference type="OrthoDB" id="5456323at2"/>
<evidence type="ECO:0000313" key="1">
    <source>
        <dbReference type="EMBL" id="SDF48462.1"/>
    </source>
</evidence>
<dbReference type="STRING" id="571438.SAMN05192586_10664"/>
<protein>
    <submittedName>
        <fullName evidence="1">Uncharacterized protein</fullName>
    </submittedName>
</protein>
<reference evidence="2" key="1">
    <citation type="submission" date="2016-10" db="EMBL/GenBank/DDBJ databases">
        <authorList>
            <person name="Varghese N."/>
            <person name="Submissions S."/>
        </authorList>
    </citation>
    <scope>NUCLEOTIDE SEQUENCE [LARGE SCALE GENOMIC DNA]</scope>
    <source>
        <strain evidence="2">KHC7</strain>
    </source>
</reference>
<dbReference type="EMBL" id="FNBX01000006">
    <property type="protein sequence ID" value="SDF48462.1"/>
    <property type="molecule type" value="Genomic_DNA"/>
</dbReference>
<keyword evidence="2" id="KW-1185">Reference proteome</keyword>
<evidence type="ECO:0000313" key="2">
    <source>
        <dbReference type="Proteomes" id="UP000199355"/>
    </source>
</evidence>
<dbReference type="RefSeq" id="WP_092153310.1">
    <property type="nucleotide sequence ID" value="NZ_FNBX01000006.1"/>
</dbReference>
<organism evidence="1 2">
    <name type="scientific">Desulfovibrio legallii</name>
    <dbReference type="NCBI Taxonomy" id="571438"/>
    <lineage>
        <taxon>Bacteria</taxon>
        <taxon>Pseudomonadati</taxon>
        <taxon>Thermodesulfobacteriota</taxon>
        <taxon>Desulfovibrionia</taxon>
        <taxon>Desulfovibrionales</taxon>
        <taxon>Desulfovibrionaceae</taxon>
        <taxon>Desulfovibrio</taxon>
    </lineage>
</organism>
<dbReference type="Proteomes" id="UP000199355">
    <property type="component" value="Unassembled WGS sequence"/>
</dbReference>
<name>A0A1G7LFX2_9BACT</name>